<dbReference type="EMBL" id="SEOL01000005">
    <property type="protein sequence ID" value="MBL0849097.1"/>
    <property type="molecule type" value="Genomic_DNA"/>
</dbReference>
<evidence type="ECO:0000313" key="3">
    <source>
        <dbReference type="EMBL" id="MBL0849097.1"/>
    </source>
</evidence>
<protein>
    <submittedName>
        <fullName evidence="3">SLATT domain-containing protein</fullName>
    </submittedName>
</protein>
<evidence type="ECO:0000259" key="2">
    <source>
        <dbReference type="Pfam" id="PF18160"/>
    </source>
</evidence>
<keyword evidence="1" id="KW-1133">Transmembrane helix</keyword>
<evidence type="ECO:0000256" key="1">
    <source>
        <dbReference type="SAM" id="Phobius"/>
    </source>
</evidence>
<dbReference type="NCBIfam" id="NF033631">
    <property type="entry name" value="SLATT_5"/>
    <property type="match status" value="1"/>
</dbReference>
<evidence type="ECO:0000313" key="4">
    <source>
        <dbReference type="Proteomes" id="UP000736856"/>
    </source>
</evidence>
<comment type="caution">
    <text evidence="3">The sequence shown here is derived from an EMBL/GenBank/DDBJ whole genome shotgun (WGS) entry which is preliminary data.</text>
</comment>
<proteinExistence type="predicted"/>
<dbReference type="Pfam" id="PF18160">
    <property type="entry name" value="SLATT_5"/>
    <property type="match status" value="1"/>
</dbReference>
<feature type="transmembrane region" description="Helical" evidence="1">
    <location>
        <begin position="29"/>
        <end position="47"/>
    </location>
</feature>
<dbReference type="InterPro" id="IPR041115">
    <property type="entry name" value="SLATT_5"/>
</dbReference>
<gene>
    <name evidence="3" type="ORF">EU981_03330</name>
</gene>
<dbReference type="AlphaFoldDB" id="A0A937AK19"/>
<dbReference type="Proteomes" id="UP000736856">
    <property type="component" value="Unassembled WGS sequence"/>
</dbReference>
<keyword evidence="1" id="KW-0812">Transmembrane</keyword>
<keyword evidence="1" id="KW-0472">Membrane</keyword>
<name>A0A937AK19_9HYPH</name>
<sequence length="187" mass="21584">MIDVLKNKIWLTAKIRMVAESRRKMLSRILWVLMVWYSFSSLVVHLFSNSIKDLNPAEFGALFSVLSLMAPLVSLGLGLDILADKFRDCYLRLQKLLDHPSPDDELARQYSDILDIHPNHSPADYQDFLVGNITIEKKPLTDAVGNKIEVTWWMVTSYIIRKMAFWSLSFALFAFPVVYLITPFFSH</sequence>
<accession>A0A937AK19</accession>
<feature type="domain" description="SMODS and SLOG-associating 2TM effector" evidence="2">
    <location>
        <begin position="3"/>
        <end position="168"/>
    </location>
</feature>
<organism evidence="3 4">
    <name type="scientific">Candidatus Liberibacter ctenarytainae</name>
    <dbReference type="NCBI Taxonomy" id="2020335"/>
    <lineage>
        <taxon>Bacteria</taxon>
        <taxon>Pseudomonadati</taxon>
        <taxon>Pseudomonadota</taxon>
        <taxon>Alphaproteobacteria</taxon>
        <taxon>Hyphomicrobiales</taxon>
        <taxon>Rhizobiaceae</taxon>
        <taxon>Liberibacter</taxon>
    </lineage>
</organism>
<reference evidence="3" key="1">
    <citation type="submission" date="2019-02" db="EMBL/GenBank/DDBJ databases">
        <title>A novel Candidatus Liberibacter species associated with the New Zealand native fuchsia psyllid, Ctenarytaina fuchsiae.</title>
        <authorList>
            <person name="Thompson S.M."/>
            <person name="Jorgensen N."/>
            <person name="David C."/>
            <person name="Bulman S.R."/>
            <person name="Smith G.R."/>
        </authorList>
    </citation>
    <scope>NUCLEOTIDE SEQUENCE</scope>
    <source>
        <strain evidence="3">Oxford</strain>
    </source>
</reference>
<feature type="transmembrane region" description="Helical" evidence="1">
    <location>
        <begin position="59"/>
        <end position="83"/>
    </location>
</feature>
<feature type="transmembrane region" description="Helical" evidence="1">
    <location>
        <begin position="163"/>
        <end position="185"/>
    </location>
</feature>